<proteinExistence type="predicted"/>
<protein>
    <submittedName>
        <fullName evidence="2">Uncharacterized protein</fullName>
    </submittedName>
</protein>
<gene>
    <name evidence="2" type="ORF">MIMGU_mgv1a023001mg</name>
</gene>
<dbReference type="Proteomes" id="UP000030748">
    <property type="component" value="Unassembled WGS sequence"/>
</dbReference>
<sequence>MFSIFLGFIIGHMHHYMQNLIEIIAKTRTSKLEIKRLEKEKLQLEEKKEKTLSEVKLLQKEISQNLNKFKNGCETHVASLQRQEADLLLEYNRLLGDN</sequence>
<evidence type="ECO:0000313" key="2">
    <source>
        <dbReference type="EMBL" id="EYU28591.1"/>
    </source>
</evidence>
<accession>A0A022QKX4</accession>
<dbReference type="STRING" id="4155.A0A022QKX4"/>
<dbReference type="EMBL" id="KI631361">
    <property type="protein sequence ID" value="EYU28591.1"/>
    <property type="molecule type" value="Genomic_DNA"/>
</dbReference>
<evidence type="ECO:0000313" key="3">
    <source>
        <dbReference type="Proteomes" id="UP000030748"/>
    </source>
</evidence>
<keyword evidence="1" id="KW-0175">Coiled coil</keyword>
<reference evidence="2 3" key="1">
    <citation type="journal article" date="2013" name="Proc. Natl. Acad. Sci. U.S.A.">
        <title>Fine-scale variation in meiotic recombination in Mimulus inferred from population shotgun sequencing.</title>
        <authorList>
            <person name="Hellsten U."/>
            <person name="Wright K.M."/>
            <person name="Jenkins J."/>
            <person name="Shu S."/>
            <person name="Yuan Y."/>
            <person name="Wessler S.R."/>
            <person name="Schmutz J."/>
            <person name="Willis J.H."/>
            <person name="Rokhsar D.S."/>
        </authorList>
    </citation>
    <scope>NUCLEOTIDE SEQUENCE [LARGE SCALE GENOMIC DNA]</scope>
    <source>
        <strain evidence="3">cv. DUN x IM62</strain>
    </source>
</reference>
<name>A0A022QKX4_ERYGU</name>
<dbReference type="PhylomeDB" id="A0A022QKX4"/>
<evidence type="ECO:0000256" key="1">
    <source>
        <dbReference type="SAM" id="Coils"/>
    </source>
</evidence>
<feature type="coiled-coil region" evidence="1">
    <location>
        <begin position="27"/>
        <end position="61"/>
    </location>
</feature>
<organism evidence="2 3">
    <name type="scientific">Erythranthe guttata</name>
    <name type="common">Yellow monkey flower</name>
    <name type="synonym">Mimulus guttatus</name>
    <dbReference type="NCBI Taxonomy" id="4155"/>
    <lineage>
        <taxon>Eukaryota</taxon>
        <taxon>Viridiplantae</taxon>
        <taxon>Streptophyta</taxon>
        <taxon>Embryophyta</taxon>
        <taxon>Tracheophyta</taxon>
        <taxon>Spermatophyta</taxon>
        <taxon>Magnoliopsida</taxon>
        <taxon>eudicotyledons</taxon>
        <taxon>Gunneridae</taxon>
        <taxon>Pentapetalae</taxon>
        <taxon>asterids</taxon>
        <taxon>lamiids</taxon>
        <taxon>Lamiales</taxon>
        <taxon>Phrymaceae</taxon>
        <taxon>Erythranthe</taxon>
    </lineage>
</organism>
<keyword evidence="3" id="KW-1185">Reference proteome</keyword>
<dbReference type="AlphaFoldDB" id="A0A022QKX4"/>